<dbReference type="AlphaFoldDB" id="A0AAN8E8R7"/>
<evidence type="ECO:0008006" key="4">
    <source>
        <dbReference type="Google" id="ProtNLM"/>
    </source>
</evidence>
<evidence type="ECO:0000313" key="3">
    <source>
        <dbReference type="Proteomes" id="UP001316803"/>
    </source>
</evidence>
<evidence type="ECO:0000256" key="1">
    <source>
        <dbReference type="SAM" id="MobiDB-lite"/>
    </source>
</evidence>
<organism evidence="2 3">
    <name type="scientific">Knufia fluminis</name>
    <dbReference type="NCBI Taxonomy" id="191047"/>
    <lineage>
        <taxon>Eukaryota</taxon>
        <taxon>Fungi</taxon>
        <taxon>Dikarya</taxon>
        <taxon>Ascomycota</taxon>
        <taxon>Pezizomycotina</taxon>
        <taxon>Eurotiomycetes</taxon>
        <taxon>Chaetothyriomycetidae</taxon>
        <taxon>Chaetothyriales</taxon>
        <taxon>Trichomeriaceae</taxon>
        <taxon>Knufia</taxon>
    </lineage>
</organism>
<feature type="region of interest" description="Disordered" evidence="1">
    <location>
        <begin position="156"/>
        <end position="193"/>
    </location>
</feature>
<feature type="compositionally biased region" description="Basic and acidic residues" evidence="1">
    <location>
        <begin position="484"/>
        <end position="493"/>
    </location>
</feature>
<feature type="region of interest" description="Disordered" evidence="1">
    <location>
        <begin position="308"/>
        <end position="336"/>
    </location>
</feature>
<feature type="region of interest" description="Disordered" evidence="1">
    <location>
        <begin position="471"/>
        <end position="518"/>
    </location>
</feature>
<feature type="compositionally biased region" description="Polar residues" evidence="1">
    <location>
        <begin position="156"/>
        <end position="167"/>
    </location>
</feature>
<feature type="region of interest" description="Disordered" evidence="1">
    <location>
        <begin position="358"/>
        <end position="390"/>
    </location>
</feature>
<keyword evidence="3" id="KW-1185">Reference proteome</keyword>
<feature type="region of interest" description="Disordered" evidence="1">
    <location>
        <begin position="238"/>
        <end position="265"/>
    </location>
</feature>
<protein>
    <recommendedName>
        <fullName evidence="4">NTF2-like protein</fullName>
    </recommendedName>
</protein>
<feature type="compositionally biased region" description="Basic and acidic residues" evidence="1">
    <location>
        <begin position="358"/>
        <end position="370"/>
    </location>
</feature>
<sequence>MGLQAVYERFLASPNPLNLAENATYQYVTTLTSFKQQGAIIRHLEDQHKNVVKKKTEKVISAVEGLTSVAIIVETTLEFISSGGAYLPGLDNFIIDRTATLPVTHFVRFDQDDKIMQVQLSWDQGDLLKQVEVIGTRGKNWPVYGGKDQIKMITASTDSHNQVNPAPQLSPRGRNRNGAERGTSPSKKYIKDPHASLNLYQQEVDERQPLAPNPVAPRESHKPAPREMSDLFAAGHEDYAPAAPGASPRKAGKENVVAPKGAGHKKFQPSRLFNVEDSPPPAEKKIYKTNPARYDHFDIGDSYDDAFQHKSQSQKQQDMPIHPKGGRTTQHNSHWDFQDYTTPEKVKGKVRDQDVVHFGYGEDNKGEDKAAGQQPSKARKDQEAHFEIQDEGTPVYQPIVQQPRKDADAHFSLADEQTPAPRRIIGRTKAAENLYADPVFDEQPEERPLATMSNNARKNFHSYWDIGEDLEASEKAAKTGPSRKGPEMHRGGADDSTAPKQQSAAARGRERNDSFWDF</sequence>
<feature type="compositionally biased region" description="Basic and acidic residues" evidence="1">
    <location>
        <begin position="507"/>
        <end position="518"/>
    </location>
</feature>
<comment type="caution">
    <text evidence="2">The sequence shown here is derived from an EMBL/GenBank/DDBJ whole genome shotgun (WGS) entry which is preliminary data.</text>
</comment>
<evidence type="ECO:0000313" key="2">
    <source>
        <dbReference type="EMBL" id="KAK5948288.1"/>
    </source>
</evidence>
<dbReference type="EMBL" id="JAKLMC020000050">
    <property type="protein sequence ID" value="KAK5948288.1"/>
    <property type="molecule type" value="Genomic_DNA"/>
</dbReference>
<name>A0AAN8E8R7_9EURO</name>
<reference evidence="2 3" key="1">
    <citation type="submission" date="2022-12" db="EMBL/GenBank/DDBJ databases">
        <title>Genomic features and morphological characterization of a novel Knufia sp. strain isolated from spacecraft assembly facility.</title>
        <authorList>
            <person name="Teixeira M."/>
            <person name="Chander A.M."/>
            <person name="Stajich J.E."/>
            <person name="Venkateswaran K."/>
        </authorList>
    </citation>
    <scope>NUCLEOTIDE SEQUENCE [LARGE SCALE GENOMIC DNA]</scope>
    <source>
        <strain evidence="2 3">FJI-L2-BK-P2</strain>
    </source>
</reference>
<proteinExistence type="predicted"/>
<dbReference type="Proteomes" id="UP001316803">
    <property type="component" value="Unassembled WGS sequence"/>
</dbReference>
<feature type="compositionally biased region" description="Basic and acidic residues" evidence="1">
    <location>
        <begin position="378"/>
        <end position="388"/>
    </location>
</feature>
<accession>A0AAN8E8R7</accession>
<gene>
    <name evidence="2" type="ORF">OHC33_010722</name>
</gene>